<evidence type="ECO:0000313" key="1">
    <source>
        <dbReference type="EMBL" id="GFY74766.1"/>
    </source>
</evidence>
<reference evidence="1" key="1">
    <citation type="submission" date="2020-08" db="EMBL/GenBank/DDBJ databases">
        <title>Multicomponent nature underlies the extraordinary mechanical properties of spider dragline silk.</title>
        <authorList>
            <person name="Kono N."/>
            <person name="Nakamura H."/>
            <person name="Mori M."/>
            <person name="Yoshida Y."/>
            <person name="Ohtoshi R."/>
            <person name="Malay A.D."/>
            <person name="Moran D.A.P."/>
            <person name="Tomita M."/>
            <person name="Numata K."/>
            <person name="Arakawa K."/>
        </authorList>
    </citation>
    <scope>NUCLEOTIDE SEQUENCE</scope>
</reference>
<name>A0A8X7CNQ2_9ARAC</name>
<organism evidence="1 2">
    <name type="scientific">Trichonephila inaurata madagascariensis</name>
    <dbReference type="NCBI Taxonomy" id="2747483"/>
    <lineage>
        <taxon>Eukaryota</taxon>
        <taxon>Metazoa</taxon>
        <taxon>Ecdysozoa</taxon>
        <taxon>Arthropoda</taxon>
        <taxon>Chelicerata</taxon>
        <taxon>Arachnida</taxon>
        <taxon>Araneae</taxon>
        <taxon>Araneomorphae</taxon>
        <taxon>Entelegynae</taxon>
        <taxon>Araneoidea</taxon>
        <taxon>Nephilidae</taxon>
        <taxon>Trichonephila</taxon>
        <taxon>Trichonephila inaurata</taxon>
    </lineage>
</organism>
<sequence length="125" mass="13616">MPELNGLLNPQLAYDSRVLGPADSLDKAQSPRWLSTLRVTSLNNQSTNFPAAHPSVCFSIISRIESFVILLTLGTGLLTYNEHRLDLTSGLTASDGDTSVAITDHKYQKSMQAIVSTYLLFGGIF</sequence>
<dbReference type="EMBL" id="BMAV01020939">
    <property type="protein sequence ID" value="GFY74766.1"/>
    <property type="molecule type" value="Genomic_DNA"/>
</dbReference>
<protein>
    <submittedName>
        <fullName evidence="1">Uncharacterized protein</fullName>
    </submittedName>
</protein>
<evidence type="ECO:0000313" key="2">
    <source>
        <dbReference type="Proteomes" id="UP000886998"/>
    </source>
</evidence>
<gene>
    <name evidence="1" type="ORF">TNIN_138711</name>
</gene>
<keyword evidence="2" id="KW-1185">Reference proteome</keyword>
<dbReference type="AlphaFoldDB" id="A0A8X7CNQ2"/>
<dbReference type="Proteomes" id="UP000886998">
    <property type="component" value="Unassembled WGS sequence"/>
</dbReference>
<proteinExistence type="predicted"/>
<comment type="caution">
    <text evidence="1">The sequence shown here is derived from an EMBL/GenBank/DDBJ whole genome shotgun (WGS) entry which is preliminary data.</text>
</comment>
<accession>A0A8X7CNQ2</accession>